<accession>A0A0X8G8D8</accession>
<evidence type="ECO:0000259" key="1">
    <source>
        <dbReference type="Pfam" id="PF19413"/>
    </source>
</evidence>
<dbReference type="InterPro" id="IPR011990">
    <property type="entry name" value="TPR-like_helical_dom_sf"/>
</dbReference>
<proteinExistence type="predicted"/>
<dbReference type="Pfam" id="PF19413">
    <property type="entry name" value="YaiO"/>
    <property type="match status" value="1"/>
</dbReference>
<gene>
    <name evidence="2" type="ORF">Lupro_09895</name>
</gene>
<dbReference type="STRING" id="1622118.Lupro_09895"/>
<dbReference type="OrthoDB" id="742239at2"/>
<evidence type="ECO:0000313" key="3">
    <source>
        <dbReference type="Proteomes" id="UP000059672"/>
    </source>
</evidence>
<organism evidence="2 3">
    <name type="scientific">Lutibacter profundi</name>
    <dbReference type="NCBI Taxonomy" id="1622118"/>
    <lineage>
        <taxon>Bacteria</taxon>
        <taxon>Pseudomonadati</taxon>
        <taxon>Bacteroidota</taxon>
        <taxon>Flavobacteriia</taxon>
        <taxon>Flavobacteriales</taxon>
        <taxon>Flavobacteriaceae</taxon>
        <taxon>Lutibacter</taxon>
    </lineage>
</organism>
<sequence length="419" mass="48618">MSKSILIFYIVVIFSSIHVFGQQKVFDGNPDSAFEVARELAFNKHRKQAQDSLLFILTKYPNYHDIRAFLASTYSWDSNYKKARKEFMYVLNKDPQRQTTWIAAINNELWSESPFKALELTTTALKYFPNNEEILLLKAKAQQNGKNPEDALATVEQVILLNPSNQKALDYKNSLINALSFNTIGLRAAVDLYSEVFDPMQLHTLKYSRQTKYGSLIAKVNFSRRFQENGMQFEVDLYPKIVEGLYAYLNVGFANTFLFPDYRYGAELYKSLPKSFEISAGFRALKYTSTTTIYTGSIGWYTGNSYWAFRTYITPNDNGISKSGTLNYRKYRKDADNYFSVAFGMGYSPEIDRFNFGGNENLIINLQSQNLNSGYYFSSKNNKNLWGSRFEIIHQEITFDPGNYFWIYSFVFSWEVKFR</sequence>
<keyword evidence="3" id="KW-1185">Reference proteome</keyword>
<dbReference type="KEGG" id="lut:Lupro_09895"/>
<dbReference type="Pfam" id="PF14559">
    <property type="entry name" value="TPR_19"/>
    <property type="match status" value="1"/>
</dbReference>
<dbReference type="SUPFAM" id="SSF48452">
    <property type="entry name" value="TPR-like"/>
    <property type="match status" value="1"/>
</dbReference>
<dbReference type="RefSeq" id="WP_068209531.1">
    <property type="nucleotide sequence ID" value="NZ_CP013355.1"/>
</dbReference>
<name>A0A0X8G8D8_9FLAO</name>
<dbReference type="NCBIfam" id="TIGR04390">
    <property type="entry name" value="OMP_YaiO_dom"/>
    <property type="match status" value="1"/>
</dbReference>
<dbReference type="AlphaFoldDB" id="A0A0X8G8D8"/>
<reference evidence="2 3" key="2">
    <citation type="journal article" date="2016" name="Int. J. Syst. Evol. Microbiol.">
        <title>Lutibacter profundi sp. nov., isolated from a deep-sea hydrothermal system on the Arctic Mid-Ocean Ridge and emended description of the genus Lutibacter.</title>
        <authorList>
            <person name="Le Moine Bauer S."/>
            <person name="Roalkvam I."/>
            <person name="Steen I.H."/>
            <person name="Dahle H."/>
        </authorList>
    </citation>
    <scope>NUCLEOTIDE SEQUENCE [LARGE SCALE GENOMIC DNA]</scope>
    <source>
        <strain evidence="2 3">LP1</strain>
    </source>
</reference>
<dbReference type="PATRIC" id="fig|1622118.3.peg.2040"/>
<evidence type="ECO:0000313" key="2">
    <source>
        <dbReference type="EMBL" id="AMC11558.1"/>
    </source>
</evidence>
<protein>
    <recommendedName>
        <fullName evidence="1">YaiO beta-barrel domain-containing protein</fullName>
    </recommendedName>
</protein>
<dbReference type="InterPro" id="IPR030887">
    <property type="entry name" value="Beta-barrel_YaiO"/>
</dbReference>
<dbReference type="Proteomes" id="UP000059672">
    <property type="component" value="Chromosome"/>
</dbReference>
<feature type="domain" description="YaiO beta-barrel" evidence="1">
    <location>
        <begin position="182"/>
        <end position="350"/>
    </location>
</feature>
<dbReference type="Gene3D" id="1.25.40.10">
    <property type="entry name" value="Tetratricopeptide repeat domain"/>
    <property type="match status" value="1"/>
</dbReference>
<reference evidence="3" key="1">
    <citation type="submission" date="2015-12" db="EMBL/GenBank/DDBJ databases">
        <title>Complete genome sequence of Lutibacter profundus strain LP1.</title>
        <authorList>
            <person name="Wissuwa J."/>
            <person name="Le Moine Bauer S."/>
            <person name="Stokke R."/>
            <person name="Dahle H."/>
            <person name="Steen I.H."/>
        </authorList>
    </citation>
    <scope>NUCLEOTIDE SEQUENCE [LARGE SCALE GENOMIC DNA]</scope>
    <source>
        <strain evidence="3">LP1</strain>
    </source>
</reference>
<dbReference type="EMBL" id="CP013355">
    <property type="protein sequence ID" value="AMC11558.1"/>
    <property type="molecule type" value="Genomic_DNA"/>
</dbReference>